<dbReference type="AlphaFoldDB" id="A0A423X7J6"/>
<dbReference type="Pfam" id="PF12239">
    <property type="entry name" value="DUF3605"/>
    <property type="match status" value="1"/>
</dbReference>
<reference evidence="1 2" key="1">
    <citation type="submission" date="2015-09" db="EMBL/GenBank/DDBJ databases">
        <title>Host preference determinants of Valsa canker pathogens revealed by comparative genomics.</title>
        <authorList>
            <person name="Yin Z."/>
            <person name="Huang L."/>
        </authorList>
    </citation>
    <scope>NUCLEOTIDE SEQUENCE [LARGE SCALE GENOMIC DNA]</scope>
    <source>
        <strain evidence="1 2">03-1</strain>
    </source>
</reference>
<proteinExistence type="predicted"/>
<dbReference type="PANTHER" id="PTHR35020">
    <property type="entry name" value="N-ACETYLGLUCOSAMINE-INDUCED PROTEIN 1"/>
    <property type="match status" value="1"/>
</dbReference>
<evidence type="ECO:0000313" key="1">
    <source>
        <dbReference type="EMBL" id="ROW11620.1"/>
    </source>
</evidence>
<dbReference type="GO" id="GO:0006044">
    <property type="term" value="P:N-acetylglucosamine metabolic process"/>
    <property type="evidence" value="ECO:0007669"/>
    <property type="project" value="TreeGrafter"/>
</dbReference>
<dbReference type="InterPro" id="IPR022036">
    <property type="entry name" value="DUF3605"/>
</dbReference>
<dbReference type="PANTHER" id="PTHR35020:SF4">
    <property type="entry name" value="N-ACETYLGLUCOSAMINE-INDUCED PROTEIN 1"/>
    <property type="match status" value="1"/>
</dbReference>
<dbReference type="EMBL" id="LKEA01000002">
    <property type="protein sequence ID" value="ROW11620.1"/>
    <property type="molecule type" value="Genomic_DNA"/>
</dbReference>
<gene>
    <name evidence="1" type="ORF">VMCG_01438</name>
</gene>
<comment type="caution">
    <text evidence="1">The sequence shown here is derived from an EMBL/GenBank/DDBJ whole genome shotgun (WGS) entry which is preliminary data.</text>
</comment>
<dbReference type="GO" id="GO:0005737">
    <property type="term" value="C:cytoplasm"/>
    <property type="evidence" value="ECO:0007669"/>
    <property type="project" value="TreeGrafter"/>
</dbReference>
<accession>A0A423X7J6</accession>
<keyword evidence="2" id="KW-1185">Reference proteome</keyword>
<organism evidence="1 2">
    <name type="scientific">Cytospora schulzeri</name>
    <dbReference type="NCBI Taxonomy" id="448051"/>
    <lineage>
        <taxon>Eukaryota</taxon>
        <taxon>Fungi</taxon>
        <taxon>Dikarya</taxon>
        <taxon>Ascomycota</taxon>
        <taxon>Pezizomycotina</taxon>
        <taxon>Sordariomycetes</taxon>
        <taxon>Sordariomycetidae</taxon>
        <taxon>Diaporthales</taxon>
        <taxon>Cytosporaceae</taxon>
        <taxon>Cytospora</taxon>
    </lineage>
</organism>
<evidence type="ECO:0000313" key="2">
    <source>
        <dbReference type="Proteomes" id="UP000283895"/>
    </source>
</evidence>
<sequence length="226" mass="26816">MGSIQDPNPLPFWQVNIPPEERDDVCPEFLRNSSPKDMAIMSTRDEDYRVQTWDDVIDIVRTNRLDDFHRRPSELWRYREYIWNLKRHYGGVMNFMLTERLNWAEPVVPKGRRPFECGEDSKILMNDWPYGIDPRITHLVVWTKFDLPDDPETEAEIEDFVERTFSPGASKDKRVWFKNPPLLKSVHSIEHIHVMLFDADPVFVRKVTNGDVPRCRLESDMKGRKT</sequence>
<name>A0A423X7J6_9PEZI</name>
<protein>
    <recommendedName>
        <fullName evidence="3">N-acetylglucosamine-induced protein 1</fullName>
    </recommendedName>
</protein>
<dbReference type="OrthoDB" id="10053431at2759"/>
<dbReference type="Proteomes" id="UP000283895">
    <property type="component" value="Unassembled WGS sequence"/>
</dbReference>
<evidence type="ECO:0008006" key="3">
    <source>
        <dbReference type="Google" id="ProtNLM"/>
    </source>
</evidence>
<dbReference type="STRING" id="356882.A0A423X7J6"/>